<evidence type="ECO:0000256" key="1">
    <source>
        <dbReference type="ARBA" id="ARBA00023002"/>
    </source>
</evidence>
<dbReference type="InterPro" id="IPR046373">
    <property type="entry name" value="Acyl-CoA_Oxase/DH_mid-dom_sf"/>
</dbReference>
<sequence length="301" mass="32816">MLGGHAAIAMRTSDSCKRTLYANGPEQRFASASAGPQSRLKWTSDGIHVYGRWRFSSGIEDATWLMVNAACEGYPGLGPDERVLVLVERRYVLPLGSWQASGMCATGSHDVDIDHIAPLPCATPLSELFEARPASADKDYLRHVPIVPYITTSIIGPLIGATEGARDAWLAEQRTKAAADPASTTRMAERLAHIDAQLASTRLLYQSLIGRLHEAGVAGRTLDELHLRTLRRDRAYLASQCVDVMSRIVQRAGASAFTSSNPVQRHWRDVQVMASHRDVAWEATMTQYGVSVLASDSIGFG</sequence>
<dbReference type="InterPro" id="IPR036250">
    <property type="entry name" value="AcylCo_DH-like_C"/>
</dbReference>
<organism evidence="3 4">
    <name type="scientific">Burkholderia ubonensis</name>
    <dbReference type="NCBI Taxonomy" id="101571"/>
    <lineage>
        <taxon>Bacteria</taxon>
        <taxon>Pseudomonadati</taxon>
        <taxon>Pseudomonadota</taxon>
        <taxon>Betaproteobacteria</taxon>
        <taxon>Burkholderiales</taxon>
        <taxon>Burkholderiaceae</taxon>
        <taxon>Burkholderia</taxon>
        <taxon>Burkholderia cepacia complex</taxon>
    </lineage>
</organism>
<proteinExistence type="predicted"/>
<evidence type="ECO:0000313" key="4">
    <source>
        <dbReference type="Proteomes" id="UP000065504"/>
    </source>
</evidence>
<dbReference type="Proteomes" id="UP000065504">
    <property type="component" value="Unassembled WGS sequence"/>
</dbReference>
<protein>
    <recommendedName>
        <fullName evidence="2">Acyl-CoA dehydrogenase C-terminal domain-containing protein</fullName>
    </recommendedName>
</protein>
<comment type="caution">
    <text evidence="3">The sequence shown here is derived from an EMBL/GenBank/DDBJ whole genome shotgun (WGS) entry which is preliminary data.</text>
</comment>
<feature type="domain" description="Acyl-CoA dehydrogenase C-terminal" evidence="2">
    <location>
        <begin position="156"/>
        <end position="278"/>
    </location>
</feature>
<evidence type="ECO:0000313" key="3">
    <source>
        <dbReference type="EMBL" id="KWK69622.1"/>
    </source>
</evidence>
<dbReference type="AlphaFoldDB" id="A0A119UQM6"/>
<accession>A0A119UQM6</accession>
<dbReference type="InterPro" id="IPR009100">
    <property type="entry name" value="AcylCoA_DH/oxidase_NM_dom_sf"/>
</dbReference>
<dbReference type="SUPFAM" id="SSF56645">
    <property type="entry name" value="Acyl-CoA dehydrogenase NM domain-like"/>
    <property type="match status" value="1"/>
</dbReference>
<keyword evidence="1" id="KW-0560">Oxidoreductase</keyword>
<dbReference type="Gene3D" id="2.40.110.10">
    <property type="entry name" value="Butyryl-CoA Dehydrogenase, subunit A, domain 2"/>
    <property type="match status" value="1"/>
</dbReference>
<dbReference type="EMBL" id="LPLU01000110">
    <property type="protein sequence ID" value="KWK69622.1"/>
    <property type="molecule type" value="Genomic_DNA"/>
</dbReference>
<dbReference type="Pfam" id="PF08028">
    <property type="entry name" value="Acyl-CoA_dh_2"/>
    <property type="match status" value="1"/>
</dbReference>
<evidence type="ECO:0000259" key="2">
    <source>
        <dbReference type="Pfam" id="PF08028"/>
    </source>
</evidence>
<name>A0A119UQM6_9BURK</name>
<dbReference type="GO" id="GO:0016627">
    <property type="term" value="F:oxidoreductase activity, acting on the CH-CH group of donors"/>
    <property type="evidence" value="ECO:0007669"/>
    <property type="project" value="InterPro"/>
</dbReference>
<reference evidence="3 4" key="1">
    <citation type="submission" date="2015-11" db="EMBL/GenBank/DDBJ databases">
        <title>Expanding the genomic diversity of Burkholderia species for the development of highly accurate diagnostics.</title>
        <authorList>
            <person name="Sahl J."/>
            <person name="Keim P."/>
            <person name="Wagner D."/>
        </authorList>
    </citation>
    <scope>NUCLEOTIDE SEQUENCE [LARGE SCALE GENOMIC DNA]</scope>
    <source>
        <strain evidence="3 4">MSMB782WGS</strain>
    </source>
</reference>
<dbReference type="SUPFAM" id="SSF47203">
    <property type="entry name" value="Acyl-CoA dehydrogenase C-terminal domain-like"/>
    <property type="match status" value="1"/>
</dbReference>
<dbReference type="InterPro" id="IPR013107">
    <property type="entry name" value="Acyl-CoA_DH_C"/>
</dbReference>
<gene>
    <name evidence="3" type="ORF">WM16_23690</name>
</gene>
<dbReference type="Gene3D" id="1.20.140.10">
    <property type="entry name" value="Butyryl-CoA Dehydrogenase, subunit A, domain 3"/>
    <property type="match status" value="1"/>
</dbReference>